<feature type="region of interest" description="Disordered" evidence="1">
    <location>
        <begin position="288"/>
        <end position="308"/>
    </location>
</feature>
<feature type="region of interest" description="Disordered" evidence="1">
    <location>
        <begin position="228"/>
        <end position="255"/>
    </location>
</feature>
<evidence type="ECO:0000313" key="2">
    <source>
        <dbReference type="EMBL" id="CAE0719982.1"/>
    </source>
</evidence>
<reference evidence="2" key="1">
    <citation type="submission" date="2021-01" db="EMBL/GenBank/DDBJ databases">
        <authorList>
            <person name="Corre E."/>
            <person name="Pelletier E."/>
            <person name="Niang G."/>
            <person name="Scheremetjew M."/>
            <person name="Finn R."/>
            <person name="Kale V."/>
            <person name="Holt S."/>
            <person name="Cochrane G."/>
            <person name="Meng A."/>
            <person name="Brown T."/>
            <person name="Cohen L."/>
        </authorList>
    </citation>
    <scope>NUCLEOTIDE SEQUENCE</scope>
    <source>
        <strain evidence="2">10249 10 AB</strain>
    </source>
</reference>
<dbReference type="EMBL" id="HBIX01017676">
    <property type="protein sequence ID" value="CAE0719982.1"/>
    <property type="molecule type" value="Transcribed_RNA"/>
</dbReference>
<name>A0A7S4ALZ3_9STRA</name>
<protein>
    <submittedName>
        <fullName evidence="2">Uncharacterized protein</fullName>
    </submittedName>
</protein>
<gene>
    <name evidence="2" type="ORF">PAUS00366_LOCUS12736</name>
</gene>
<feature type="region of interest" description="Disordered" evidence="1">
    <location>
        <begin position="439"/>
        <end position="558"/>
    </location>
</feature>
<feature type="compositionally biased region" description="Polar residues" evidence="1">
    <location>
        <begin position="508"/>
        <end position="519"/>
    </location>
</feature>
<evidence type="ECO:0000256" key="1">
    <source>
        <dbReference type="SAM" id="MobiDB-lite"/>
    </source>
</evidence>
<proteinExistence type="predicted"/>
<feature type="compositionally biased region" description="Low complexity" evidence="1">
    <location>
        <begin position="230"/>
        <end position="255"/>
    </location>
</feature>
<feature type="compositionally biased region" description="Polar residues" evidence="1">
    <location>
        <begin position="353"/>
        <end position="377"/>
    </location>
</feature>
<feature type="compositionally biased region" description="Low complexity" evidence="1">
    <location>
        <begin position="294"/>
        <end position="303"/>
    </location>
</feature>
<organism evidence="2">
    <name type="scientific">Pseudo-nitzschia australis</name>
    <dbReference type="NCBI Taxonomy" id="44445"/>
    <lineage>
        <taxon>Eukaryota</taxon>
        <taxon>Sar</taxon>
        <taxon>Stramenopiles</taxon>
        <taxon>Ochrophyta</taxon>
        <taxon>Bacillariophyta</taxon>
        <taxon>Bacillariophyceae</taxon>
        <taxon>Bacillariophycidae</taxon>
        <taxon>Bacillariales</taxon>
        <taxon>Bacillariaceae</taxon>
        <taxon>Pseudo-nitzschia</taxon>
    </lineage>
</organism>
<dbReference type="AlphaFoldDB" id="A0A7S4ALZ3"/>
<feature type="compositionally biased region" description="Low complexity" evidence="1">
    <location>
        <begin position="474"/>
        <end position="485"/>
    </location>
</feature>
<feature type="region of interest" description="Disordered" evidence="1">
    <location>
        <begin position="344"/>
        <end position="377"/>
    </location>
</feature>
<feature type="region of interest" description="Disordered" evidence="1">
    <location>
        <begin position="318"/>
        <end position="337"/>
    </location>
</feature>
<accession>A0A7S4ALZ3</accession>
<feature type="compositionally biased region" description="Basic residues" evidence="1">
    <location>
        <begin position="486"/>
        <end position="497"/>
    </location>
</feature>
<sequence>MSSTDFYKNGFRHATLRHISAKNPIPKDERIALCHYHPEVRPYLFWPKNTPSGQKYAIPLVLAIQLGYDIEVAKCRGLNTDKYCYALPTYSFEDAQQEIGSMQKAFCDRLQQIETNPAQFVRDLRQLEEDVQEVDKLRKRNTELLSKLDDRRRSIKRLRSVLKVQQRHNATKEVQQHQHQQVQQTFAAGQVTDAPAQVGPSDAINGGHQQQRREQYQQFYPTGATTVYHQQQHQLADPSQQQQQQTAPVPQPLGLQNHQQHNQFFQPTPLTQIQQTIGMVAVGINQSNEHQQQEQDQQQQQQQPHHHHWAFTQQYQAHPMGGLSGSDHEQQQQQTLQQIQEPPIHTFDPASNHDPQQQQPVPSPIEETNNPGNGFSSISYAHQFLETTMVAGFKDDQEGLVAAVEDDPHHHHQQQLNQHCNHPPHSIVVGDVVDVDDLDDYDNHPNLDGGFGGDISKDEDLKDDDCSDTERYRQSLSGPPSQSSQRPRKWPRKKRVIHPPSRSDEAKNGTNESTKNATVKRSDNTNRNNNANCTGGGSRKKAKTTKPTTSKTVRVDGT</sequence>